<feature type="domain" description="Type 4 fimbrial biogenesis protein PilX N-terminal" evidence="1">
    <location>
        <begin position="12"/>
        <end position="59"/>
    </location>
</feature>
<protein>
    <recommendedName>
        <fullName evidence="1">Type 4 fimbrial biogenesis protein PilX N-terminal domain-containing protein</fullName>
    </recommendedName>
</protein>
<organism evidence="2 3">
    <name type="scientific">Stagnimonas aquatica</name>
    <dbReference type="NCBI Taxonomy" id="2689987"/>
    <lineage>
        <taxon>Bacteria</taxon>
        <taxon>Pseudomonadati</taxon>
        <taxon>Pseudomonadota</taxon>
        <taxon>Gammaproteobacteria</taxon>
        <taxon>Nevskiales</taxon>
        <taxon>Nevskiaceae</taxon>
        <taxon>Stagnimonas</taxon>
    </lineage>
</organism>
<accession>A0A3N0V9X3</accession>
<dbReference type="AlphaFoldDB" id="A0A3N0V9X3"/>
<dbReference type="Proteomes" id="UP000282106">
    <property type="component" value="Unassembled WGS sequence"/>
</dbReference>
<evidence type="ECO:0000313" key="2">
    <source>
        <dbReference type="EMBL" id="ROH89452.1"/>
    </source>
</evidence>
<reference evidence="2 3" key="1">
    <citation type="submission" date="2018-10" db="EMBL/GenBank/DDBJ databases">
        <authorList>
            <person name="Chen W.-M."/>
        </authorList>
    </citation>
    <scope>NUCLEOTIDE SEQUENCE [LARGE SCALE GENOMIC DNA]</scope>
    <source>
        <strain evidence="2 3">THS-13</strain>
    </source>
</reference>
<comment type="caution">
    <text evidence="2">The sequence shown here is derived from an EMBL/GenBank/DDBJ whole genome shotgun (WGS) entry which is preliminary data.</text>
</comment>
<evidence type="ECO:0000313" key="3">
    <source>
        <dbReference type="Proteomes" id="UP000282106"/>
    </source>
</evidence>
<dbReference type="RefSeq" id="WP_123211749.1">
    <property type="nucleotide sequence ID" value="NZ_RJVO01000004.1"/>
</dbReference>
<evidence type="ECO:0000259" key="1">
    <source>
        <dbReference type="Pfam" id="PF14341"/>
    </source>
</evidence>
<name>A0A3N0V9X3_9GAMM</name>
<dbReference type="InterPro" id="IPR025746">
    <property type="entry name" value="PilX_N_dom"/>
</dbReference>
<keyword evidence="3" id="KW-1185">Reference proteome</keyword>
<dbReference type="InParanoid" id="A0A3N0V9X3"/>
<proteinExistence type="predicted"/>
<gene>
    <name evidence="2" type="ORF">ED208_09935</name>
</gene>
<dbReference type="Pfam" id="PF14341">
    <property type="entry name" value="PilX_N"/>
    <property type="match status" value="1"/>
</dbReference>
<dbReference type="EMBL" id="RJVO01000004">
    <property type="protein sequence ID" value="ROH89452.1"/>
    <property type="molecule type" value="Genomic_DNA"/>
</dbReference>
<sequence length="185" mass="19521">MNRPLPAQPLERGAALAVALVLLVVLTLLGIAAVRSTQTQLRLASNAESRTNAVQAAESLLETVASNSSNTPVDYNPDFRSCYLPTGGAAAALFSCASADNKIPLDSSNSSADALAYGYAEVRRVLPLFVSVNVMREAQTSARQYDFARYSITGGIDRSAEGRSAAEVVESVLILHSKPAGVTYE</sequence>